<keyword evidence="1" id="KW-0378">Hydrolase</keyword>
<evidence type="ECO:0000313" key="2">
    <source>
        <dbReference type="Proteomes" id="UP000480222"/>
    </source>
</evidence>
<reference evidence="1 2" key="1">
    <citation type="submission" date="2020-02" db="EMBL/GenBank/DDBJ databases">
        <authorList>
            <person name="Brisse S."/>
        </authorList>
    </citation>
    <scope>NUCLEOTIDE SEQUENCE [LARGE SCALE GENOMIC DNA]</scope>
    <source>
        <strain evidence="1">CIP107547</strain>
    </source>
</reference>
<dbReference type="SMART" id="SM00471">
    <property type="entry name" value="HDc"/>
    <property type="match status" value="1"/>
</dbReference>
<dbReference type="PANTHER" id="PTHR46246:SF1">
    <property type="entry name" value="GUANOSINE-3',5'-BIS(DIPHOSPHATE) 3'-PYROPHOSPHOHYDROLASE MESH1"/>
    <property type="match status" value="1"/>
</dbReference>
<dbReference type="SUPFAM" id="SSF109604">
    <property type="entry name" value="HD-domain/PDEase-like"/>
    <property type="match status" value="1"/>
</dbReference>
<dbReference type="InterPro" id="IPR003607">
    <property type="entry name" value="HD/PDEase_dom"/>
</dbReference>
<dbReference type="AlphaFoldDB" id="A0A1X4LW06"/>
<dbReference type="InterPro" id="IPR052194">
    <property type="entry name" value="MESH1"/>
</dbReference>
<dbReference type="Gene3D" id="1.10.3210.10">
    <property type="entry name" value="Hypothetical protein af1432"/>
    <property type="match status" value="1"/>
</dbReference>
<organism evidence="1 2">
    <name type="scientific">Corynebacterium diphtheriae</name>
    <dbReference type="NCBI Taxonomy" id="1717"/>
    <lineage>
        <taxon>Bacteria</taxon>
        <taxon>Bacillati</taxon>
        <taxon>Actinomycetota</taxon>
        <taxon>Actinomycetes</taxon>
        <taxon>Mycobacteriales</taxon>
        <taxon>Corynebacteriaceae</taxon>
        <taxon>Corynebacterium</taxon>
    </lineage>
</organism>
<dbReference type="PROSITE" id="PS51831">
    <property type="entry name" value="HD"/>
    <property type="match status" value="1"/>
</dbReference>
<comment type="caution">
    <text evidence="1">The sequence shown here is derived from an EMBL/GenBank/DDBJ whole genome shotgun (WGS) entry which is preliminary data.</text>
</comment>
<sequence length="185" mass="20934">MLSSRLAKAISIAAYAHRNQKRKATDIPYICHPYSVMLIAQSCTCDEDVFIAALLHDVLEDAAEEYSEHEMLNDFGPRVVSIVKEVTKDSSLSMWQERANSYLTHLETASHEALIVCLADKTHNLMSMVADYEAVGDALWARFNAGKDRQLWWYSSVWDVLERRLGKDFPGVADYARLLSTFAKA</sequence>
<gene>
    <name evidence="1" type="ORF">CIP107547_01308</name>
</gene>
<accession>A0A1X4LW06</accession>
<dbReference type="PANTHER" id="PTHR46246">
    <property type="entry name" value="GUANOSINE-3',5'-BIS(DIPHOSPHATE) 3'-PYROPHOSPHOHYDROLASE MESH1"/>
    <property type="match status" value="1"/>
</dbReference>
<dbReference type="GO" id="GO:0008893">
    <property type="term" value="F:guanosine-3',5'-bis(diphosphate) 3'-diphosphatase activity"/>
    <property type="evidence" value="ECO:0007669"/>
    <property type="project" value="TreeGrafter"/>
</dbReference>
<dbReference type="CDD" id="cd00077">
    <property type="entry name" value="HDc"/>
    <property type="match status" value="1"/>
</dbReference>
<dbReference type="Pfam" id="PF13328">
    <property type="entry name" value="HD_4"/>
    <property type="match status" value="1"/>
</dbReference>
<proteinExistence type="predicted"/>
<dbReference type="RefSeq" id="WP_003851226.1">
    <property type="nucleotide sequence ID" value="NZ_CABVGJ010000005.1"/>
</dbReference>
<dbReference type="Proteomes" id="UP000480222">
    <property type="component" value="Unassembled WGS sequence"/>
</dbReference>
<evidence type="ECO:0000313" key="1">
    <source>
        <dbReference type="EMBL" id="CAB0602040.1"/>
    </source>
</evidence>
<protein>
    <submittedName>
        <fullName evidence="1">Bifunctional (P)ppGpp synthetase/guanosine-3',5'-bis(Diphosphate) 3'-pyrophosphohydrolase</fullName>
    </submittedName>
</protein>
<dbReference type="EMBL" id="CADDAV010000015">
    <property type="protein sequence ID" value="CAB0602040.1"/>
    <property type="molecule type" value="Genomic_DNA"/>
</dbReference>
<name>A0A1X4LW06_CORDP</name>
<dbReference type="InterPro" id="IPR006674">
    <property type="entry name" value="HD_domain"/>
</dbReference>